<comment type="cofactor">
    <cofactor evidence="1">
        <name>Mg(2+)</name>
        <dbReference type="ChEBI" id="CHEBI:18420"/>
    </cofactor>
</comment>
<evidence type="ECO:0000313" key="11">
    <source>
        <dbReference type="Proteomes" id="UP000321183"/>
    </source>
</evidence>
<dbReference type="GO" id="GO:0046872">
    <property type="term" value="F:metal ion binding"/>
    <property type="evidence" value="ECO:0007669"/>
    <property type="project" value="UniProtKB-KW"/>
</dbReference>
<keyword evidence="11" id="KW-1185">Reference proteome</keyword>
<evidence type="ECO:0000256" key="1">
    <source>
        <dbReference type="ARBA" id="ARBA00001946"/>
    </source>
</evidence>
<name>A0A510G943_9RICK</name>
<keyword evidence="4" id="KW-0479">Metal-binding</keyword>
<keyword evidence="6" id="KW-0460">Magnesium</keyword>
<keyword evidence="8" id="KW-1133">Transmembrane helix</keyword>
<organism evidence="10 11">
    <name type="scientific">Rickettsia asiatica</name>
    <dbReference type="NCBI Taxonomy" id="238800"/>
    <lineage>
        <taxon>Bacteria</taxon>
        <taxon>Pseudomonadati</taxon>
        <taxon>Pseudomonadota</taxon>
        <taxon>Alphaproteobacteria</taxon>
        <taxon>Rickettsiales</taxon>
        <taxon>Rickettsiaceae</taxon>
        <taxon>Rickettsieae</taxon>
        <taxon>Rickettsia</taxon>
        <taxon>spotted fever group</taxon>
    </lineage>
</organism>
<proteinExistence type="inferred from homology"/>
<gene>
    <name evidence="10" type="primary">vapC</name>
    <name evidence="10" type="ORF">RAS_14650</name>
</gene>
<dbReference type="PANTHER" id="PTHR33653">
    <property type="entry name" value="RIBONUCLEASE VAPC2"/>
    <property type="match status" value="1"/>
</dbReference>
<evidence type="ECO:0000256" key="6">
    <source>
        <dbReference type="ARBA" id="ARBA00022842"/>
    </source>
</evidence>
<evidence type="ECO:0000259" key="9">
    <source>
        <dbReference type="Pfam" id="PF01850"/>
    </source>
</evidence>
<dbReference type="InterPro" id="IPR029060">
    <property type="entry name" value="PIN-like_dom_sf"/>
</dbReference>
<keyword evidence="3" id="KW-0540">Nuclease</keyword>
<feature type="transmembrane region" description="Helical" evidence="8">
    <location>
        <begin position="22"/>
        <end position="44"/>
    </location>
</feature>
<dbReference type="Gene3D" id="3.40.50.1010">
    <property type="entry name" value="5'-nuclease"/>
    <property type="match status" value="1"/>
</dbReference>
<evidence type="ECO:0000256" key="7">
    <source>
        <dbReference type="ARBA" id="ARBA00038093"/>
    </source>
</evidence>
<evidence type="ECO:0000256" key="5">
    <source>
        <dbReference type="ARBA" id="ARBA00022801"/>
    </source>
</evidence>
<keyword evidence="8" id="KW-0812">Transmembrane</keyword>
<dbReference type="Proteomes" id="UP000321183">
    <property type="component" value="Chromosome"/>
</dbReference>
<dbReference type="GO" id="GO:0016787">
    <property type="term" value="F:hydrolase activity"/>
    <property type="evidence" value="ECO:0007669"/>
    <property type="project" value="UniProtKB-KW"/>
</dbReference>
<dbReference type="AlphaFoldDB" id="A0A510G943"/>
<dbReference type="InterPro" id="IPR050556">
    <property type="entry name" value="Type_II_TA_system_RNase"/>
</dbReference>
<dbReference type="GO" id="GO:0004518">
    <property type="term" value="F:nuclease activity"/>
    <property type="evidence" value="ECO:0007669"/>
    <property type="project" value="UniProtKB-KW"/>
</dbReference>
<dbReference type="InterPro" id="IPR002716">
    <property type="entry name" value="PIN_dom"/>
</dbReference>
<protein>
    <submittedName>
        <fullName evidence="10">Ribonuclease VapC</fullName>
    </submittedName>
</protein>
<dbReference type="EMBL" id="AP019563">
    <property type="protein sequence ID" value="BBJ32356.1"/>
    <property type="molecule type" value="Genomic_DNA"/>
</dbReference>
<dbReference type="PANTHER" id="PTHR33653:SF1">
    <property type="entry name" value="RIBONUCLEASE VAPC2"/>
    <property type="match status" value="1"/>
</dbReference>
<dbReference type="SUPFAM" id="SSF88723">
    <property type="entry name" value="PIN domain-like"/>
    <property type="match status" value="1"/>
</dbReference>
<keyword evidence="2" id="KW-1277">Toxin-antitoxin system</keyword>
<dbReference type="RefSeq" id="WP_010420923.1">
    <property type="nucleotide sequence ID" value="NZ_AP019563.1"/>
</dbReference>
<evidence type="ECO:0000313" key="10">
    <source>
        <dbReference type="EMBL" id="BBJ32356.1"/>
    </source>
</evidence>
<evidence type="ECO:0000256" key="4">
    <source>
        <dbReference type="ARBA" id="ARBA00022723"/>
    </source>
</evidence>
<evidence type="ECO:0000256" key="3">
    <source>
        <dbReference type="ARBA" id="ARBA00022722"/>
    </source>
</evidence>
<feature type="domain" description="PIN" evidence="9">
    <location>
        <begin position="3"/>
        <end position="124"/>
    </location>
</feature>
<comment type="similarity">
    <text evidence="7">Belongs to the PINc/VapC protein family.</text>
</comment>
<sequence>MKYLVDTNSISELYKKSPDSRVIQWFLSIGFSQLYLSCITIGEIKKGILKLAKKDKIASLKLEKWLEGIIVNYNERILNIDKETCEEWGELMSIDSTHGIDTLIAAQAKQKNMILVTRNTKHYDMFNIKIFNPFIDL</sequence>
<evidence type="ECO:0000256" key="8">
    <source>
        <dbReference type="SAM" id="Phobius"/>
    </source>
</evidence>
<keyword evidence="5" id="KW-0378">Hydrolase</keyword>
<evidence type="ECO:0000256" key="2">
    <source>
        <dbReference type="ARBA" id="ARBA00022649"/>
    </source>
</evidence>
<dbReference type="CDD" id="cd18746">
    <property type="entry name" value="PIN_VapC4-5_FitB-like"/>
    <property type="match status" value="1"/>
</dbReference>
<keyword evidence="8" id="KW-0472">Membrane</keyword>
<reference evidence="10 11" key="1">
    <citation type="submission" date="2019-04" db="EMBL/GenBank/DDBJ databases">
        <title>Draft genome sequence of Rickettsia asiatica Maytaro1284.</title>
        <authorList>
            <person name="Thu M."/>
            <person name="Qiu Y."/>
            <person name="Nakao R."/>
        </authorList>
    </citation>
    <scope>NUCLEOTIDE SEQUENCE [LARGE SCALE GENOMIC DNA]</scope>
    <source>
        <strain evidence="10 11">Maytaro1284</strain>
    </source>
</reference>
<accession>A0A510G943</accession>
<dbReference type="Pfam" id="PF01850">
    <property type="entry name" value="PIN"/>
    <property type="match status" value="1"/>
</dbReference>
<dbReference type="KEGG" id="ras:RAS_14650"/>